<gene>
    <name evidence="1" type="ORF">SLEP1_g18507</name>
</gene>
<evidence type="ECO:0000313" key="1">
    <source>
        <dbReference type="EMBL" id="GKV06635.1"/>
    </source>
</evidence>
<accession>A0AAV5J6W4</accession>
<comment type="caution">
    <text evidence="1">The sequence shown here is derived from an EMBL/GenBank/DDBJ whole genome shotgun (WGS) entry which is preliminary data.</text>
</comment>
<keyword evidence="2" id="KW-1185">Reference proteome</keyword>
<dbReference type="Proteomes" id="UP001054252">
    <property type="component" value="Unassembled WGS sequence"/>
</dbReference>
<name>A0AAV5J6W4_9ROSI</name>
<protein>
    <submittedName>
        <fullName evidence="1">Uncharacterized protein</fullName>
    </submittedName>
</protein>
<proteinExistence type="predicted"/>
<reference evidence="1 2" key="1">
    <citation type="journal article" date="2021" name="Commun. Biol.">
        <title>The genome of Shorea leprosula (Dipterocarpaceae) highlights the ecological relevance of drought in aseasonal tropical rainforests.</title>
        <authorList>
            <person name="Ng K.K.S."/>
            <person name="Kobayashi M.J."/>
            <person name="Fawcett J.A."/>
            <person name="Hatakeyama M."/>
            <person name="Paape T."/>
            <person name="Ng C.H."/>
            <person name="Ang C.C."/>
            <person name="Tnah L.H."/>
            <person name="Lee C.T."/>
            <person name="Nishiyama T."/>
            <person name="Sese J."/>
            <person name="O'Brien M.J."/>
            <person name="Copetti D."/>
            <person name="Mohd Noor M.I."/>
            <person name="Ong R.C."/>
            <person name="Putra M."/>
            <person name="Sireger I.Z."/>
            <person name="Indrioko S."/>
            <person name="Kosugi Y."/>
            <person name="Izuno A."/>
            <person name="Isagi Y."/>
            <person name="Lee S.L."/>
            <person name="Shimizu K.K."/>
        </authorList>
    </citation>
    <scope>NUCLEOTIDE SEQUENCE [LARGE SCALE GENOMIC DNA]</scope>
    <source>
        <strain evidence="1">214</strain>
    </source>
</reference>
<dbReference type="EMBL" id="BPVZ01000025">
    <property type="protein sequence ID" value="GKV06635.1"/>
    <property type="molecule type" value="Genomic_DNA"/>
</dbReference>
<sequence>MKMVEMKKDRVTRLFRFRRMVNTEMDSDVLSRNSMPEMKNYKKRFSGKISSRLIFSEQRFGSEA</sequence>
<organism evidence="1 2">
    <name type="scientific">Rubroshorea leprosula</name>
    <dbReference type="NCBI Taxonomy" id="152421"/>
    <lineage>
        <taxon>Eukaryota</taxon>
        <taxon>Viridiplantae</taxon>
        <taxon>Streptophyta</taxon>
        <taxon>Embryophyta</taxon>
        <taxon>Tracheophyta</taxon>
        <taxon>Spermatophyta</taxon>
        <taxon>Magnoliopsida</taxon>
        <taxon>eudicotyledons</taxon>
        <taxon>Gunneridae</taxon>
        <taxon>Pentapetalae</taxon>
        <taxon>rosids</taxon>
        <taxon>malvids</taxon>
        <taxon>Malvales</taxon>
        <taxon>Dipterocarpaceae</taxon>
        <taxon>Rubroshorea</taxon>
    </lineage>
</organism>
<evidence type="ECO:0000313" key="2">
    <source>
        <dbReference type="Proteomes" id="UP001054252"/>
    </source>
</evidence>
<dbReference type="AlphaFoldDB" id="A0AAV5J6W4"/>